<keyword evidence="10 13" id="KW-0067">ATP-binding</keyword>
<evidence type="ECO:0000256" key="4">
    <source>
        <dbReference type="ARBA" id="ARBA00015492"/>
    </source>
</evidence>
<feature type="binding site" evidence="14">
    <location>
        <position position="182"/>
    </location>
    <ligand>
        <name>L-threonine</name>
        <dbReference type="ChEBI" id="CHEBI:57926"/>
    </ligand>
</feature>
<keyword evidence="6 13" id="KW-0808">Transferase</keyword>
<dbReference type="InterPro" id="IPR005145">
    <property type="entry name" value="Sua5_C"/>
</dbReference>
<dbReference type="STRING" id="1871336.BBG48_08645"/>
<dbReference type="InterPro" id="IPR050156">
    <property type="entry name" value="TC-AMP_synthase_SUA5"/>
</dbReference>
<dbReference type="Pfam" id="PF01300">
    <property type="entry name" value="Sua5_yciO_yrdC"/>
    <property type="match status" value="1"/>
</dbReference>
<name>A0A371IK24_9FIRM</name>
<evidence type="ECO:0000256" key="8">
    <source>
        <dbReference type="ARBA" id="ARBA00022695"/>
    </source>
</evidence>
<keyword evidence="5 13" id="KW-0963">Cytoplasm</keyword>
<dbReference type="GO" id="GO:0005737">
    <property type="term" value="C:cytoplasm"/>
    <property type="evidence" value="ECO:0007669"/>
    <property type="project" value="UniProtKB-SubCell"/>
</dbReference>
<dbReference type="InterPro" id="IPR038385">
    <property type="entry name" value="Sua5/YwlC_C"/>
</dbReference>
<dbReference type="NCBIfam" id="TIGR00057">
    <property type="entry name" value="L-threonylcarbamoyladenylate synthase"/>
    <property type="match status" value="1"/>
</dbReference>
<protein>
    <recommendedName>
        <fullName evidence="4 13">Threonylcarbamoyl-AMP synthase</fullName>
        <shortName evidence="13">TC-AMP synthase</shortName>
        <ecNumber evidence="3 13">2.7.7.87</ecNumber>
    </recommendedName>
    <alternativeName>
        <fullName evidence="11 13">L-threonylcarbamoyladenylate synthase</fullName>
    </alternativeName>
</protein>
<feature type="binding site" evidence="14">
    <location>
        <position position="144"/>
    </location>
    <ligand>
        <name>ATP</name>
        <dbReference type="ChEBI" id="CHEBI:30616"/>
    </ligand>
</feature>
<evidence type="ECO:0000256" key="11">
    <source>
        <dbReference type="ARBA" id="ARBA00029774"/>
    </source>
</evidence>
<feature type="binding site" evidence="14">
    <location>
        <position position="68"/>
    </location>
    <ligand>
        <name>L-threonine</name>
        <dbReference type="ChEBI" id="CHEBI:57926"/>
    </ligand>
</feature>
<evidence type="ECO:0000313" key="16">
    <source>
        <dbReference type="EMBL" id="RDY20829.1"/>
    </source>
</evidence>
<keyword evidence="7 13" id="KW-0819">tRNA processing</keyword>
<dbReference type="AlphaFoldDB" id="A0A371IK24"/>
<evidence type="ECO:0000256" key="7">
    <source>
        <dbReference type="ARBA" id="ARBA00022694"/>
    </source>
</evidence>
<dbReference type="Proteomes" id="UP000319424">
    <property type="component" value="Unassembled WGS sequence"/>
</dbReference>
<reference evidence="16 18" key="1">
    <citation type="journal article" date="2016" name="Genome Announc.">
        <title>Draft Genome Sequence of Criibacterium bergeronii gen. nov., sp. nov., Strain CCRI-22567T, Isolated from a Vaginal Sample from a Woman with Bacterial Vaginosis.</title>
        <authorList>
            <person name="Maheux A.F."/>
            <person name="Berube E."/>
            <person name="Boudreau D.K."/>
            <person name="Raymond F."/>
            <person name="Corbeil J."/>
            <person name="Roy P.H."/>
            <person name="Boissinot M."/>
            <person name="Omar R.F."/>
        </authorList>
    </citation>
    <scope>NUCLEOTIDE SEQUENCE [LARGE SCALE GENOMIC DNA]</scope>
    <source>
        <strain evidence="16 18">CCRI-22567</strain>
    </source>
</reference>
<evidence type="ECO:0000256" key="10">
    <source>
        <dbReference type="ARBA" id="ARBA00022840"/>
    </source>
</evidence>
<dbReference type="PROSITE" id="PS51163">
    <property type="entry name" value="YRDC"/>
    <property type="match status" value="1"/>
</dbReference>
<reference evidence="16" key="2">
    <citation type="submission" date="2018-07" db="EMBL/GenBank/DDBJ databases">
        <authorList>
            <person name="Quirk P.G."/>
            <person name="Krulwich T.A."/>
        </authorList>
    </citation>
    <scope>NUCLEOTIDE SEQUENCE</scope>
    <source>
        <strain evidence="16">CCRI-22567</strain>
    </source>
</reference>
<dbReference type="GO" id="GO:0061710">
    <property type="term" value="F:L-threonylcarbamoyladenylate synthase"/>
    <property type="evidence" value="ECO:0007669"/>
    <property type="project" value="UniProtKB-EC"/>
</dbReference>
<keyword evidence="18" id="KW-1185">Reference proteome</keyword>
<dbReference type="GO" id="GO:0005524">
    <property type="term" value="F:ATP binding"/>
    <property type="evidence" value="ECO:0007669"/>
    <property type="project" value="UniProtKB-UniRule"/>
</dbReference>
<evidence type="ECO:0000256" key="9">
    <source>
        <dbReference type="ARBA" id="ARBA00022741"/>
    </source>
</evidence>
<organism evidence="16 18">
    <name type="scientific">Criibacterium bergeronii</name>
    <dbReference type="NCBI Taxonomy" id="1871336"/>
    <lineage>
        <taxon>Bacteria</taxon>
        <taxon>Bacillati</taxon>
        <taxon>Bacillota</taxon>
        <taxon>Clostridia</taxon>
        <taxon>Peptostreptococcales</taxon>
        <taxon>Filifactoraceae</taxon>
        <taxon>Criibacterium</taxon>
    </lineage>
</organism>
<evidence type="ECO:0000256" key="3">
    <source>
        <dbReference type="ARBA" id="ARBA00012584"/>
    </source>
</evidence>
<keyword evidence="9 13" id="KW-0547">Nucleotide-binding</keyword>
<comment type="subcellular location">
    <subcellularLocation>
        <location evidence="1 13">Cytoplasm</location>
    </subcellularLocation>
</comment>
<evidence type="ECO:0000256" key="5">
    <source>
        <dbReference type="ARBA" id="ARBA00022490"/>
    </source>
</evidence>
<evidence type="ECO:0000313" key="18">
    <source>
        <dbReference type="Proteomes" id="UP000093352"/>
    </source>
</evidence>
<reference evidence="17 19" key="3">
    <citation type="submission" date="2019-07" db="EMBL/GenBank/DDBJ databases">
        <title>Criibacterium bergeronii gen. nov., sp. nov. isolated from human clinical samples.</title>
        <authorList>
            <person name="Maheux A.F."/>
            <person name="Boudreau D.K."/>
            <person name="Berube E."/>
            <person name="Brodeur S."/>
            <person name="Bernard K.A."/>
            <person name="Abed J.Y."/>
            <person name="Ducrey E."/>
            <person name="Guay E.F."/>
            <person name="Raymond F."/>
            <person name="Corbeil J."/>
            <person name="Domingo M.-C."/>
            <person name="Roy P.H."/>
            <person name="Boissinot M."/>
            <person name="Tocheva E.I."/>
            <person name="Omar R.F."/>
        </authorList>
    </citation>
    <scope>NUCLEOTIDE SEQUENCE [LARGE SCALE GENOMIC DNA]</scope>
    <source>
        <strain evidence="17 19">CCRI-24246</strain>
    </source>
</reference>
<accession>A0A371IK24</accession>
<comment type="catalytic activity">
    <reaction evidence="12 13">
        <text>L-threonine + hydrogencarbonate + ATP = L-threonylcarbamoyladenylate + diphosphate + H2O</text>
        <dbReference type="Rhea" id="RHEA:36407"/>
        <dbReference type="ChEBI" id="CHEBI:15377"/>
        <dbReference type="ChEBI" id="CHEBI:17544"/>
        <dbReference type="ChEBI" id="CHEBI:30616"/>
        <dbReference type="ChEBI" id="CHEBI:33019"/>
        <dbReference type="ChEBI" id="CHEBI:57926"/>
        <dbReference type="ChEBI" id="CHEBI:73682"/>
        <dbReference type="EC" id="2.7.7.87"/>
    </reaction>
</comment>
<feature type="domain" description="YrdC-like" evidence="15">
    <location>
        <begin position="14"/>
        <end position="200"/>
    </location>
</feature>
<dbReference type="PANTHER" id="PTHR17490">
    <property type="entry name" value="SUA5"/>
    <property type="match status" value="1"/>
</dbReference>
<dbReference type="Proteomes" id="UP000093352">
    <property type="component" value="Unassembled WGS sequence"/>
</dbReference>
<feature type="binding site" evidence="14">
    <location>
        <position position="63"/>
    </location>
    <ligand>
        <name>ATP</name>
        <dbReference type="ChEBI" id="CHEBI:30616"/>
    </ligand>
</feature>
<dbReference type="Gene3D" id="3.40.50.11030">
    <property type="entry name" value="Threonylcarbamoyl-AMP synthase, C-terminal domain"/>
    <property type="match status" value="1"/>
</dbReference>
<dbReference type="Gene3D" id="3.90.870.10">
    <property type="entry name" value="DHBP synthase"/>
    <property type="match status" value="1"/>
</dbReference>
<evidence type="ECO:0000256" key="12">
    <source>
        <dbReference type="ARBA" id="ARBA00048366"/>
    </source>
</evidence>
<dbReference type="GO" id="GO:0000049">
    <property type="term" value="F:tRNA binding"/>
    <property type="evidence" value="ECO:0007669"/>
    <property type="project" value="TreeGrafter"/>
</dbReference>
<dbReference type="InterPro" id="IPR010923">
    <property type="entry name" value="T(6)A37_SUA5"/>
</dbReference>
<evidence type="ECO:0000313" key="17">
    <source>
        <dbReference type="EMBL" id="TRW25585.1"/>
    </source>
</evidence>
<gene>
    <name evidence="16" type="ORF">BBG48_008005</name>
    <name evidence="17" type="ORF">FL857_07070</name>
</gene>
<evidence type="ECO:0000256" key="6">
    <source>
        <dbReference type="ARBA" id="ARBA00022679"/>
    </source>
</evidence>
<dbReference type="EMBL" id="MBEW02000019">
    <property type="protein sequence ID" value="RDY20829.1"/>
    <property type="molecule type" value="Genomic_DNA"/>
</dbReference>
<dbReference type="Pfam" id="PF03481">
    <property type="entry name" value="Sua5_C"/>
    <property type="match status" value="1"/>
</dbReference>
<evidence type="ECO:0000256" key="13">
    <source>
        <dbReference type="PIRNR" id="PIRNR004930"/>
    </source>
</evidence>
<feature type="binding site" evidence="14">
    <location>
        <position position="59"/>
    </location>
    <ligand>
        <name>ATP</name>
        <dbReference type="ChEBI" id="CHEBI:30616"/>
    </ligand>
</feature>
<dbReference type="EMBL" id="VJXW01000009">
    <property type="protein sequence ID" value="TRW25585.1"/>
    <property type="molecule type" value="Genomic_DNA"/>
</dbReference>
<dbReference type="PIRSF" id="PIRSF004930">
    <property type="entry name" value="Tln_factor_SUA5"/>
    <property type="match status" value="1"/>
</dbReference>
<feature type="binding site" evidence="14">
    <location>
        <position position="196"/>
    </location>
    <ligand>
        <name>ATP</name>
        <dbReference type="ChEBI" id="CHEBI:30616"/>
    </ligand>
</feature>
<comment type="function">
    <text evidence="13">Required for the formation of a threonylcarbamoyl group on adenosine at position 37 (t(6)A37) in tRNAs that read codons beginning with adenine.</text>
</comment>
<dbReference type="FunFam" id="3.90.870.10:FF:000009">
    <property type="entry name" value="Threonylcarbamoyl-AMP synthase, putative"/>
    <property type="match status" value="1"/>
</dbReference>
<dbReference type="GO" id="GO:0006450">
    <property type="term" value="P:regulation of translational fidelity"/>
    <property type="evidence" value="ECO:0007669"/>
    <property type="project" value="TreeGrafter"/>
</dbReference>
<feature type="binding site" evidence="14">
    <location>
        <position position="118"/>
    </location>
    <ligand>
        <name>ATP</name>
        <dbReference type="ChEBI" id="CHEBI:30616"/>
    </ligand>
</feature>
<dbReference type="SUPFAM" id="SSF55821">
    <property type="entry name" value="YrdC/RibB"/>
    <property type="match status" value="1"/>
</dbReference>
<dbReference type="OrthoDB" id="9814580at2"/>
<comment type="caution">
    <text evidence="16">The sequence shown here is derived from an EMBL/GenBank/DDBJ whole genome shotgun (WGS) entry which is preliminary data.</text>
</comment>
<evidence type="ECO:0000259" key="15">
    <source>
        <dbReference type="PROSITE" id="PS51163"/>
    </source>
</evidence>
<evidence type="ECO:0000256" key="14">
    <source>
        <dbReference type="PIRSR" id="PIRSR004930-1"/>
    </source>
</evidence>
<feature type="binding site" evidence="14">
    <location>
        <position position="236"/>
    </location>
    <ligand>
        <name>ATP</name>
        <dbReference type="ChEBI" id="CHEBI:30616"/>
    </ligand>
</feature>
<dbReference type="InterPro" id="IPR017945">
    <property type="entry name" value="DHBP_synth_RibB-like_a/b_dom"/>
</dbReference>
<proteinExistence type="inferred from homology"/>
<evidence type="ECO:0000256" key="1">
    <source>
        <dbReference type="ARBA" id="ARBA00004496"/>
    </source>
</evidence>
<dbReference type="EC" id="2.7.7.87" evidence="3 13"/>
<dbReference type="PANTHER" id="PTHR17490:SF16">
    <property type="entry name" value="THREONYLCARBAMOYL-AMP SYNTHASE"/>
    <property type="match status" value="1"/>
</dbReference>
<dbReference type="InterPro" id="IPR006070">
    <property type="entry name" value="Sua5-like_dom"/>
</dbReference>
<evidence type="ECO:0000256" key="2">
    <source>
        <dbReference type="ARBA" id="ARBA00007663"/>
    </source>
</evidence>
<dbReference type="GO" id="GO:0008033">
    <property type="term" value="P:tRNA processing"/>
    <property type="evidence" value="ECO:0007669"/>
    <property type="project" value="UniProtKB-KW"/>
</dbReference>
<dbReference type="GO" id="GO:0003725">
    <property type="term" value="F:double-stranded RNA binding"/>
    <property type="evidence" value="ECO:0007669"/>
    <property type="project" value="UniProtKB-UniRule"/>
</dbReference>
<feature type="binding site" evidence="14">
    <location>
        <position position="142"/>
    </location>
    <ligand>
        <name>L-threonine</name>
        <dbReference type="ChEBI" id="CHEBI:57926"/>
    </ligand>
</feature>
<keyword evidence="8 13" id="KW-0548">Nucleotidyltransferase</keyword>
<feature type="binding site" evidence="14">
    <location>
        <position position="122"/>
    </location>
    <ligand>
        <name>L-threonine</name>
        <dbReference type="ChEBI" id="CHEBI:57926"/>
    </ligand>
</feature>
<comment type="similarity">
    <text evidence="2 13">Belongs to the SUA5 family.</text>
</comment>
<sequence>METIIRKIDTTNYEEVIKEAAKIIKKSGLLIFPTETVYGIGANAMKSQAAEKIYLAKGRPSDNPLIVHVCDMDMVDMVAKDFSEQAKKIAEHFWPGPITIITNKKNSVPMTTTGGLETVAIRMPSNKIADDIIKKSGVPIAAPSANISGKPSITSENFLVEEFMGKVDMIVLGGEANIGIESTVVDTTGDKVTILRPGYITKKDLQEVLDEDVLLDTNLSDTNAAPKSPGMKYKHYSPNCEIYIVTGKELEKIAKIQAKLAEDQKNGIKSVALGRSFMGCFLTEFIGLGDSYEEIAKNIYTALRTLDKKGYEKAYITAFEPIGIGFSIMDRLNKAAGHKTI</sequence>
<evidence type="ECO:0000313" key="19">
    <source>
        <dbReference type="Proteomes" id="UP000319424"/>
    </source>
</evidence>
<feature type="binding site" evidence="14">
    <location>
        <position position="36"/>
    </location>
    <ligand>
        <name>L-threonine</name>
        <dbReference type="ChEBI" id="CHEBI:57926"/>
    </ligand>
</feature>
<feature type="binding site" evidence="14">
    <location>
        <position position="152"/>
    </location>
    <ligand>
        <name>ATP</name>
        <dbReference type="ChEBI" id="CHEBI:30616"/>
    </ligand>
</feature>